<feature type="domain" description="Isochorismatase-like" evidence="1">
    <location>
        <begin position="22"/>
        <end position="180"/>
    </location>
</feature>
<dbReference type="Proteomes" id="UP000823896">
    <property type="component" value="Unassembled WGS sequence"/>
</dbReference>
<evidence type="ECO:0000313" key="2">
    <source>
        <dbReference type="EMBL" id="HJC35767.1"/>
    </source>
</evidence>
<dbReference type="CDD" id="cd00431">
    <property type="entry name" value="cysteine_hydrolases"/>
    <property type="match status" value="1"/>
</dbReference>
<name>A0A9D2NPT8_9FIRM</name>
<dbReference type="InterPro" id="IPR000868">
    <property type="entry name" value="Isochorismatase-like_dom"/>
</dbReference>
<sequence length="203" mass="22691">MARMNMSETAPMPLSALSRPLHFVVDMVNGFVKEGALHDDAIRDLCVPIRSLIDALQCRTLFVADSHPPMSREFITYPKHCVIGSGEDEVIDELQPYIHQLIRKNSTNAFFAPDFQQLLQEELTAYRDIIITGCCTDICIMQFALTLNAWLNEHNHSDMRVIVPLDCVDTYHIEGVHDAFACNAFAIANMKGNGILVPSSIQG</sequence>
<dbReference type="Pfam" id="PF00857">
    <property type="entry name" value="Isochorismatase"/>
    <property type="match status" value="1"/>
</dbReference>
<dbReference type="GO" id="GO:0008936">
    <property type="term" value="F:nicotinamidase activity"/>
    <property type="evidence" value="ECO:0007669"/>
    <property type="project" value="InterPro"/>
</dbReference>
<dbReference type="GO" id="GO:0019365">
    <property type="term" value="P:pyridine nucleotide salvage"/>
    <property type="evidence" value="ECO:0007669"/>
    <property type="project" value="InterPro"/>
</dbReference>
<dbReference type="PANTHER" id="PTHR47297">
    <property type="match status" value="1"/>
</dbReference>
<dbReference type="AlphaFoldDB" id="A0A9D2NPT8"/>
<protein>
    <submittedName>
        <fullName evidence="2">Cysteine hydrolase</fullName>
    </submittedName>
</protein>
<reference evidence="2" key="1">
    <citation type="journal article" date="2021" name="PeerJ">
        <title>Extensive microbial diversity within the chicken gut microbiome revealed by metagenomics and culture.</title>
        <authorList>
            <person name="Gilroy R."/>
            <person name="Ravi A."/>
            <person name="Getino M."/>
            <person name="Pursley I."/>
            <person name="Horton D.L."/>
            <person name="Alikhan N.F."/>
            <person name="Baker D."/>
            <person name="Gharbi K."/>
            <person name="Hall N."/>
            <person name="Watson M."/>
            <person name="Adriaenssens E.M."/>
            <person name="Foster-Nyarko E."/>
            <person name="Jarju S."/>
            <person name="Secka A."/>
            <person name="Antonio M."/>
            <person name="Oren A."/>
            <person name="Chaudhuri R.R."/>
            <person name="La Ragione R."/>
            <person name="Hildebrand F."/>
            <person name="Pallen M.J."/>
        </authorList>
    </citation>
    <scope>NUCLEOTIDE SEQUENCE</scope>
    <source>
        <strain evidence="2">CHK187-11901</strain>
    </source>
</reference>
<evidence type="ECO:0000313" key="3">
    <source>
        <dbReference type="Proteomes" id="UP000823896"/>
    </source>
</evidence>
<comment type="caution">
    <text evidence="2">The sequence shown here is derived from an EMBL/GenBank/DDBJ whole genome shotgun (WGS) entry which is preliminary data.</text>
</comment>
<accession>A0A9D2NPT8</accession>
<dbReference type="SUPFAM" id="SSF52499">
    <property type="entry name" value="Isochorismatase-like hydrolases"/>
    <property type="match status" value="1"/>
</dbReference>
<organism evidence="2 3">
    <name type="scientific">Candidatus Merdibacter merdavium</name>
    <dbReference type="NCBI Taxonomy" id="2838692"/>
    <lineage>
        <taxon>Bacteria</taxon>
        <taxon>Bacillati</taxon>
        <taxon>Bacillota</taxon>
        <taxon>Erysipelotrichia</taxon>
        <taxon>Erysipelotrichales</taxon>
        <taxon>Erysipelotrichaceae</taxon>
        <taxon>Merdibacter</taxon>
    </lineage>
</organism>
<dbReference type="InterPro" id="IPR044717">
    <property type="entry name" value="NIC1"/>
</dbReference>
<evidence type="ECO:0000259" key="1">
    <source>
        <dbReference type="Pfam" id="PF00857"/>
    </source>
</evidence>
<keyword evidence="2" id="KW-0378">Hydrolase</keyword>
<gene>
    <name evidence="2" type="ORF">H9702_01380</name>
</gene>
<dbReference type="EMBL" id="DWWM01000006">
    <property type="protein sequence ID" value="HJC35767.1"/>
    <property type="molecule type" value="Genomic_DNA"/>
</dbReference>
<dbReference type="Gene3D" id="3.40.50.850">
    <property type="entry name" value="Isochorismatase-like"/>
    <property type="match status" value="1"/>
</dbReference>
<dbReference type="PANTHER" id="PTHR47297:SF2">
    <property type="entry name" value="OS02G0606800 PROTEIN"/>
    <property type="match status" value="1"/>
</dbReference>
<reference evidence="2" key="2">
    <citation type="submission" date="2021-04" db="EMBL/GenBank/DDBJ databases">
        <authorList>
            <person name="Gilroy R."/>
        </authorList>
    </citation>
    <scope>NUCLEOTIDE SEQUENCE</scope>
    <source>
        <strain evidence="2">CHK187-11901</strain>
    </source>
</reference>
<dbReference type="InterPro" id="IPR036380">
    <property type="entry name" value="Isochorismatase-like_sf"/>
</dbReference>
<proteinExistence type="predicted"/>